<sequence>MFQRIQSLFQTPEDDKNSTIVIKSENLTIKSVEACANGTIIIVCVNATFDPKIVELILSIGVDDHYFSQEIPLKNPPPVCFTVPVPELEPTICVAITKIDVDPKVEILSGCINLKIEVAHLQLIQIDLQCFQMPI</sequence>
<keyword evidence="3" id="KW-1185">Reference proteome</keyword>
<dbReference type="Pfam" id="PF15998">
    <property type="entry name" value="DUF4773"/>
    <property type="match status" value="1"/>
</dbReference>
<dbReference type="PANTHER" id="PTHR36299">
    <property type="entry name" value="AGAP008005-PA"/>
    <property type="match status" value="1"/>
</dbReference>
<name>A0A2G5VJZ3_9PELO</name>
<reference evidence="3" key="1">
    <citation type="submission" date="2017-10" db="EMBL/GenBank/DDBJ databases">
        <title>Rapid genome shrinkage in a self-fertile nematode reveals novel sperm competition proteins.</title>
        <authorList>
            <person name="Yin D."/>
            <person name="Schwarz E.M."/>
            <person name="Thomas C.G."/>
            <person name="Felde R.L."/>
            <person name="Korf I.F."/>
            <person name="Cutter A.D."/>
            <person name="Schartner C.M."/>
            <person name="Ralston E.J."/>
            <person name="Meyer B.J."/>
            <person name="Haag E.S."/>
        </authorList>
    </citation>
    <scope>NUCLEOTIDE SEQUENCE [LARGE SCALE GENOMIC DNA]</scope>
    <source>
        <strain evidence="3">JU1422</strain>
    </source>
</reference>
<evidence type="ECO:0000259" key="1">
    <source>
        <dbReference type="Pfam" id="PF15998"/>
    </source>
</evidence>
<dbReference type="EMBL" id="PDUG01000001">
    <property type="protein sequence ID" value="PIC51990.1"/>
    <property type="molecule type" value="Genomic_DNA"/>
</dbReference>
<protein>
    <recommendedName>
        <fullName evidence="1">DUF4773 domain-containing protein</fullName>
    </recommendedName>
</protein>
<proteinExistence type="predicted"/>
<evidence type="ECO:0000313" key="3">
    <source>
        <dbReference type="Proteomes" id="UP000230233"/>
    </source>
</evidence>
<dbReference type="AlphaFoldDB" id="A0A2G5VJZ3"/>
<dbReference type="InterPro" id="IPR031941">
    <property type="entry name" value="DUF4773"/>
</dbReference>
<comment type="caution">
    <text evidence="2">The sequence shown here is derived from an EMBL/GenBank/DDBJ whole genome shotgun (WGS) entry which is preliminary data.</text>
</comment>
<gene>
    <name evidence="2" type="primary">Cnig_chr_I.g2278</name>
    <name evidence="2" type="ORF">B9Z55_002278</name>
</gene>
<dbReference type="OrthoDB" id="5952164at2759"/>
<feature type="domain" description="DUF4773" evidence="1">
    <location>
        <begin position="43"/>
        <end position="133"/>
    </location>
</feature>
<organism evidence="2 3">
    <name type="scientific">Caenorhabditis nigoni</name>
    <dbReference type="NCBI Taxonomy" id="1611254"/>
    <lineage>
        <taxon>Eukaryota</taxon>
        <taxon>Metazoa</taxon>
        <taxon>Ecdysozoa</taxon>
        <taxon>Nematoda</taxon>
        <taxon>Chromadorea</taxon>
        <taxon>Rhabditida</taxon>
        <taxon>Rhabditina</taxon>
        <taxon>Rhabditomorpha</taxon>
        <taxon>Rhabditoidea</taxon>
        <taxon>Rhabditidae</taxon>
        <taxon>Peloderinae</taxon>
        <taxon>Caenorhabditis</taxon>
    </lineage>
</organism>
<evidence type="ECO:0000313" key="2">
    <source>
        <dbReference type="EMBL" id="PIC51990.1"/>
    </source>
</evidence>
<dbReference type="PANTHER" id="PTHR36299:SF2">
    <property type="entry name" value="DUF4773 DOMAIN-CONTAINING PROTEIN"/>
    <property type="match status" value="1"/>
</dbReference>
<dbReference type="Proteomes" id="UP000230233">
    <property type="component" value="Chromosome I"/>
</dbReference>
<accession>A0A2G5VJZ3</accession>